<proteinExistence type="predicted"/>
<dbReference type="EMBL" id="CP007140">
    <property type="protein sequence ID" value="AJC72611.1"/>
    <property type="molecule type" value="Genomic_DNA"/>
</dbReference>
<feature type="transmembrane region" description="Helical" evidence="1">
    <location>
        <begin position="259"/>
        <end position="278"/>
    </location>
</feature>
<sequence>MPLLGGYGGADCYVSDETARDKAEGVEIRYHYTHFIDNFQEYDGVATIRIDTVKVLPRNDEKSKVLRALLKSWEKSGDKTCIASPEFARELLRPYGVGDDLGELSTGNEGIIVVTDGSQSIGQIYQALSREAAEHNISVVMRVVTPRWVFAVESSTGRSLWDYLWSYIALFLPALPALLVIMGREREDEERMRYLISTNGGRKIVLDLITAGIVLFALALTALLLDKRASLLSAAMLLLVYVLRNFLAGRELGRRYTLVAFSLVLLGVLGILLHYNFTLRFYASGILGYLLSLGNPDASLLLTLVAFRYLPGVLISVGALSLVFLVARIGKPGHRAAARLLFPGIASIGMLFLYTSMLFSSPLVSLASVVDTYSGGVMGVVNFGDSSDLPKVYNMTLEAVSGKDVAYSTLWKAGTVVQGSGMTYSTHGRLLCYDQDFLKFLKKAGGISTTAQLLYQKLSSNPKGIVVPKHYLEELKKAGVVQVSGRSLTFTVVDDEWNPHEISAPYETVDLLPGGIDGLLVSCEVAAKNGLSPKPAFILLSGDSKTTAEVVEAINGTAASYPDAFDDLWSLKGISTHIESQFGDPRSFLPLLLSGFLMVATGLVVGLRDGDRLSKLAEIMRVNGEEPLSLFAVVIAPALVVLAFAPASMIWDGYYLASTGFVSGKLTLLGLVPLLGLFMGLLLYFASILRKVKGV</sequence>
<feature type="transmembrane region" description="Helical" evidence="1">
    <location>
        <begin position="164"/>
        <end position="183"/>
    </location>
</feature>
<gene>
    <name evidence="2" type="ORF">X802_00180</name>
</gene>
<feature type="transmembrane region" description="Helical" evidence="1">
    <location>
        <begin position="204"/>
        <end position="225"/>
    </location>
</feature>
<reference evidence="2 3" key="1">
    <citation type="submission" date="2014-01" db="EMBL/GenBank/DDBJ databases">
        <title>Genome sequencing of Thermococcus guaymasensis.</title>
        <authorList>
            <person name="Zhang X."/>
            <person name="Alvare G."/>
            <person name="Fristensky B."/>
            <person name="Chen L."/>
            <person name="Suen T."/>
            <person name="Chen Q."/>
            <person name="Ma K."/>
        </authorList>
    </citation>
    <scope>NUCLEOTIDE SEQUENCE [LARGE SCALE GENOMIC DNA]</scope>
    <source>
        <strain evidence="2 3">DSM 11113</strain>
    </source>
</reference>
<keyword evidence="3" id="KW-1185">Reference proteome</keyword>
<feature type="transmembrane region" description="Helical" evidence="1">
    <location>
        <begin position="338"/>
        <end position="359"/>
    </location>
</feature>
<evidence type="ECO:0000313" key="2">
    <source>
        <dbReference type="EMBL" id="AJC72611.1"/>
    </source>
</evidence>
<feature type="transmembrane region" description="Helical" evidence="1">
    <location>
        <begin position="671"/>
        <end position="689"/>
    </location>
</feature>
<evidence type="ECO:0000313" key="3">
    <source>
        <dbReference type="Proteomes" id="UP000062043"/>
    </source>
</evidence>
<name>A0A0X1KMU2_9EURY</name>
<evidence type="ECO:0000256" key="1">
    <source>
        <dbReference type="SAM" id="Phobius"/>
    </source>
</evidence>
<feature type="transmembrane region" description="Helical" evidence="1">
    <location>
        <begin position="298"/>
        <end position="326"/>
    </location>
</feature>
<feature type="transmembrane region" description="Helical" evidence="1">
    <location>
        <begin position="628"/>
        <end position="651"/>
    </location>
</feature>
<keyword evidence="1" id="KW-1133">Transmembrane helix</keyword>
<keyword evidence="1" id="KW-0472">Membrane</keyword>
<dbReference type="STRING" id="1432656.X802_00180"/>
<dbReference type="KEGG" id="tgy:X802_00180"/>
<feature type="transmembrane region" description="Helical" evidence="1">
    <location>
        <begin position="231"/>
        <end position="247"/>
    </location>
</feature>
<feature type="transmembrane region" description="Helical" evidence="1">
    <location>
        <begin position="588"/>
        <end position="607"/>
    </location>
</feature>
<accession>A0A0X1KMU2</accession>
<organism evidence="2 3">
    <name type="scientific">Thermococcus guaymasensis DSM 11113</name>
    <dbReference type="NCBI Taxonomy" id="1432656"/>
    <lineage>
        <taxon>Archaea</taxon>
        <taxon>Methanobacteriati</taxon>
        <taxon>Methanobacteriota</taxon>
        <taxon>Thermococci</taxon>
        <taxon>Thermococcales</taxon>
        <taxon>Thermococcaceae</taxon>
        <taxon>Thermococcus</taxon>
    </lineage>
</organism>
<dbReference type="AlphaFoldDB" id="A0A0X1KMU2"/>
<protein>
    <submittedName>
        <fullName evidence="2">Uncharacterized protein</fullName>
    </submittedName>
</protein>
<dbReference type="PATRIC" id="fig|1432656.3.peg.36"/>
<dbReference type="Proteomes" id="UP000062043">
    <property type="component" value="Chromosome"/>
</dbReference>
<keyword evidence="1" id="KW-0812">Transmembrane</keyword>